<dbReference type="Proteomes" id="UP000694863">
    <property type="component" value="Unplaced"/>
</dbReference>
<sequence>MASCPESDNSWVLAGTESLPVETLGPESRSDPESDMAPQSTSEAGGEELAGTMEPEGIHFKSEGSQPGPIPPEEELEAKGALGGDGGDVQPQSPGDTVAQSDLQETSLVADLEMDTQGVEDQSPPQTPPSSPKSVRLMEELHCSSSDDDTDMDIEGLRRRRGRDPSPAQPSTPPGAGEQAGSEGVVGELGISLNMCLLGALVMLGLGILLFSGGLSDSEPGECGGSWV</sequence>
<gene>
    <name evidence="2" type="primary">PBXIP1</name>
</gene>
<reference evidence="2" key="1">
    <citation type="submission" date="2025-08" db="UniProtKB">
        <authorList>
            <consortium name="RefSeq"/>
        </authorList>
    </citation>
    <scope>IDENTIFICATION</scope>
</reference>
<accession>A0AC55DRL9</accession>
<protein>
    <submittedName>
        <fullName evidence="2">Pre-B-cell leukemia transcription factor-interacting protein 1</fullName>
    </submittedName>
</protein>
<evidence type="ECO:0000313" key="2">
    <source>
        <dbReference type="RefSeq" id="XP_045154385.1"/>
    </source>
</evidence>
<proteinExistence type="predicted"/>
<evidence type="ECO:0000313" key="1">
    <source>
        <dbReference type="Proteomes" id="UP000694863"/>
    </source>
</evidence>
<keyword evidence="1" id="KW-1185">Reference proteome</keyword>
<name>A0AC55DRL9_ECHTE</name>
<dbReference type="RefSeq" id="XP_045154385.1">
    <property type="nucleotide sequence ID" value="XM_045298450.1"/>
</dbReference>
<organism evidence="1 2">
    <name type="scientific">Echinops telfairi</name>
    <name type="common">Lesser hedgehog tenrec</name>
    <dbReference type="NCBI Taxonomy" id="9371"/>
    <lineage>
        <taxon>Eukaryota</taxon>
        <taxon>Metazoa</taxon>
        <taxon>Chordata</taxon>
        <taxon>Craniata</taxon>
        <taxon>Vertebrata</taxon>
        <taxon>Euteleostomi</taxon>
        <taxon>Mammalia</taxon>
        <taxon>Eutheria</taxon>
        <taxon>Afrotheria</taxon>
        <taxon>Tenrecidae</taxon>
        <taxon>Tenrecinae</taxon>
        <taxon>Echinops</taxon>
    </lineage>
</organism>